<reference evidence="6" key="1">
    <citation type="submission" date="2016-10" db="EMBL/GenBank/DDBJ databases">
        <authorList>
            <person name="Varghese N."/>
            <person name="Submissions S."/>
        </authorList>
    </citation>
    <scope>NUCLEOTIDE SEQUENCE [LARGE SCALE GENOMIC DNA]</scope>
    <source>
        <strain evidence="6">930I</strain>
    </source>
</reference>
<dbReference type="STRING" id="83401.SAMN05421742_102131"/>
<evidence type="ECO:0000256" key="4">
    <source>
        <dbReference type="ARBA" id="ARBA00022729"/>
    </source>
</evidence>
<sequence>MSLPRRAFLSGAVGVGAALLTGGAGPLGRTNQPLSLWTTDLEPRRRITMRHLLDVQRALSGGPRVNIEVVPEEDLVDLLRLVRAGRSLLPRPDLINTGADALLALDAEGFLDAAATARVVVDVGALDFQPGALAALRRPDGSLLAVPFHGWPQVIWTRADWLADEHGLEPPRTIDELLTAARLLNDPARDRRGVILGTGGDYYTQQCFMMIARAFGAAVFTADGPSLDSPGMVEALRVYRELANHAGPGTLTWRARDYYLQGRAGMLFYSTFLMDDLAIPEVAADSLGGDHFDDLPGAPFDSTLVRHSAPVVALRQGGRVGAFNSINGLGLTARGDPARRRAARQVARFLFRRDAYITWLHMSPGGMLPVLGGIGGDDAFLRDRLGVLRTFGRDTTQRLADALKTPATFSIVSGHDPGRAYAEPRAGLIYAERVVGHMVARVVGGFRDPASAAAEAQREALRLLGR</sequence>
<dbReference type="PROSITE" id="PS51318">
    <property type="entry name" value="TAT"/>
    <property type="match status" value="1"/>
</dbReference>
<dbReference type="GO" id="GO:0042597">
    <property type="term" value="C:periplasmic space"/>
    <property type="evidence" value="ECO:0007669"/>
    <property type="project" value="UniProtKB-SubCell"/>
</dbReference>
<dbReference type="Proteomes" id="UP000217076">
    <property type="component" value="Unassembled WGS sequence"/>
</dbReference>
<dbReference type="RefSeq" id="WP_176787591.1">
    <property type="nucleotide sequence ID" value="NZ_FNCV01000002.1"/>
</dbReference>
<keyword evidence="3" id="KW-0813">Transport</keyword>
<dbReference type="Gene3D" id="3.40.190.10">
    <property type="entry name" value="Periplasmic binding protein-like II"/>
    <property type="match status" value="1"/>
</dbReference>
<accession>A0A1G7WAJ8</accession>
<dbReference type="InterPro" id="IPR006059">
    <property type="entry name" value="SBP"/>
</dbReference>
<dbReference type="SUPFAM" id="SSF53850">
    <property type="entry name" value="Periplasmic binding protein-like II"/>
    <property type="match status" value="1"/>
</dbReference>
<dbReference type="PANTHER" id="PTHR43649">
    <property type="entry name" value="ARABINOSE-BINDING PROTEIN-RELATED"/>
    <property type="match status" value="1"/>
</dbReference>
<evidence type="ECO:0000313" key="5">
    <source>
        <dbReference type="EMBL" id="SDG68982.1"/>
    </source>
</evidence>
<dbReference type="Pfam" id="PF01547">
    <property type="entry name" value="SBP_bac_1"/>
    <property type="match status" value="1"/>
</dbReference>
<gene>
    <name evidence="5" type="ORF">SAMN05421742_102131</name>
</gene>
<organism evidence="5 6">
    <name type="scientific">Roseospirillum parvum</name>
    <dbReference type="NCBI Taxonomy" id="83401"/>
    <lineage>
        <taxon>Bacteria</taxon>
        <taxon>Pseudomonadati</taxon>
        <taxon>Pseudomonadota</taxon>
        <taxon>Alphaproteobacteria</taxon>
        <taxon>Rhodospirillales</taxon>
        <taxon>Rhodospirillaceae</taxon>
        <taxon>Roseospirillum</taxon>
    </lineage>
</organism>
<keyword evidence="5" id="KW-0762">Sugar transport</keyword>
<proteinExistence type="inferred from homology"/>
<evidence type="ECO:0000256" key="3">
    <source>
        <dbReference type="ARBA" id="ARBA00022448"/>
    </source>
</evidence>
<dbReference type="PANTHER" id="PTHR43649:SF34">
    <property type="entry name" value="ABC TRANSPORTER PERIPLASMIC-BINDING PROTEIN YCJN-RELATED"/>
    <property type="match status" value="1"/>
</dbReference>
<evidence type="ECO:0000256" key="2">
    <source>
        <dbReference type="ARBA" id="ARBA00008520"/>
    </source>
</evidence>
<name>A0A1G7WAJ8_9PROT</name>
<dbReference type="InterPro" id="IPR050490">
    <property type="entry name" value="Bact_solute-bd_prot1"/>
</dbReference>
<keyword evidence="6" id="KW-1185">Reference proteome</keyword>
<protein>
    <submittedName>
        <fullName evidence="5">Multiple sugar transport system substrate-binding protein</fullName>
    </submittedName>
</protein>
<comment type="subcellular location">
    <subcellularLocation>
        <location evidence="1">Periplasm</location>
    </subcellularLocation>
</comment>
<evidence type="ECO:0000256" key="1">
    <source>
        <dbReference type="ARBA" id="ARBA00004418"/>
    </source>
</evidence>
<keyword evidence="4" id="KW-0732">Signal</keyword>
<dbReference type="EMBL" id="FNCV01000002">
    <property type="protein sequence ID" value="SDG68982.1"/>
    <property type="molecule type" value="Genomic_DNA"/>
</dbReference>
<dbReference type="AlphaFoldDB" id="A0A1G7WAJ8"/>
<evidence type="ECO:0000313" key="6">
    <source>
        <dbReference type="Proteomes" id="UP000217076"/>
    </source>
</evidence>
<dbReference type="InterPro" id="IPR006311">
    <property type="entry name" value="TAT_signal"/>
</dbReference>
<comment type="similarity">
    <text evidence="2">Belongs to the bacterial solute-binding protein 1 family.</text>
</comment>